<organism evidence="1 2">
    <name type="scientific">Portunus trituberculatus</name>
    <name type="common">Swimming crab</name>
    <name type="synonym">Neptunus trituberculatus</name>
    <dbReference type="NCBI Taxonomy" id="210409"/>
    <lineage>
        <taxon>Eukaryota</taxon>
        <taxon>Metazoa</taxon>
        <taxon>Ecdysozoa</taxon>
        <taxon>Arthropoda</taxon>
        <taxon>Crustacea</taxon>
        <taxon>Multicrustacea</taxon>
        <taxon>Malacostraca</taxon>
        <taxon>Eumalacostraca</taxon>
        <taxon>Eucarida</taxon>
        <taxon>Decapoda</taxon>
        <taxon>Pleocyemata</taxon>
        <taxon>Brachyura</taxon>
        <taxon>Eubrachyura</taxon>
        <taxon>Portunoidea</taxon>
        <taxon>Portunidae</taxon>
        <taxon>Portuninae</taxon>
        <taxon>Portunus</taxon>
    </lineage>
</organism>
<accession>A0A5B7CHQ0</accession>
<evidence type="ECO:0000313" key="2">
    <source>
        <dbReference type="Proteomes" id="UP000324222"/>
    </source>
</evidence>
<sequence length="85" mass="9779">MTRSFIPIQHLLLCEEIKALGESDLTRLARDGKTQVPEWVKTTASNSEWINAIIAVGRMRLSDSPMKSFVQQPVVRAQQLYRFIY</sequence>
<dbReference type="Proteomes" id="UP000324222">
    <property type="component" value="Unassembled WGS sequence"/>
</dbReference>
<protein>
    <submittedName>
        <fullName evidence="1">Uncharacterized protein</fullName>
    </submittedName>
</protein>
<name>A0A5B7CHQ0_PORTR</name>
<keyword evidence="2" id="KW-1185">Reference proteome</keyword>
<comment type="caution">
    <text evidence="1">The sequence shown here is derived from an EMBL/GenBank/DDBJ whole genome shotgun (WGS) entry which is preliminary data.</text>
</comment>
<dbReference type="AlphaFoldDB" id="A0A5B7CHQ0"/>
<proteinExistence type="predicted"/>
<reference evidence="1 2" key="1">
    <citation type="submission" date="2019-05" db="EMBL/GenBank/DDBJ databases">
        <title>Another draft genome of Portunus trituberculatus and its Hox gene families provides insights of decapod evolution.</title>
        <authorList>
            <person name="Jeong J.-H."/>
            <person name="Song I."/>
            <person name="Kim S."/>
            <person name="Choi T."/>
            <person name="Kim D."/>
            <person name="Ryu S."/>
            <person name="Kim W."/>
        </authorList>
    </citation>
    <scope>NUCLEOTIDE SEQUENCE [LARGE SCALE GENOMIC DNA]</scope>
    <source>
        <tissue evidence="1">Muscle</tissue>
    </source>
</reference>
<gene>
    <name evidence="1" type="ORF">E2C01_001835</name>
</gene>
<evidence type="ECO:0000313" key="1">
    <source>
        <dbReference type="EMBL" id="MPC09232.1"/>
    </source>
</evidence>
<dbReference type="EMBL" id="VSRR010000060">
    <property type="protein sequence ID" value="MPC09232.1"/>
    <property type="molecule type" value="Genomic_DNA"/>
</dbReference>